<evidence type="ECO:0000313" key="3">
    <source>
        <dbReference type="EMBL" id="NEA87018.1"/>
    </source>
</evidence>
<dbReference type="SUPFAM" id="SSF48600">
    <property type="entry name" value="Chorismate mutase II"/>
    <property type="match status" value="1"/>
</dbReference>
<comment type="caution">
    <text evidence="3">The sequence shown here is derived from an EMBL/GenBank/DDBJ whole genome shotgun (WGS) entry which is preliminary data.</text>
</comment>
<dbReference type="SMART" id="SM00830">
    <property type="entry name" value="CM_2"/>
    <property type="match status" value="1"/>
</dbReference>
<dbReference type="GO" id="GO:0004106">
    <property type="term" value="F:chorismate mutase activity"/>
    <property type="evidence" value="ECO:0007669"/>
    <property type="project" value="UniProtKB-EC"/>
</dbReference>
<dbReference type="InterPro" id="IPR002701">
    <property type="entry name" value="CM_II_prokaryot"/>
</dbReference>
<dbReference type="AlphaFoldDB" id="A0A6G3QU33"/>
<feature type="coiled-coil region" evidence="1">
    <location>
        <begin position="19"/>
        <end position="46"/>
    </location>
</feature>
<feature type="domain" description="Chorismate mutase" evidence="2">
    <location>
        <begin position="6"/>
        <end position="91"/>
    </location>
</feature>
<dbReference type="NCBIfam" id="NF005894">
    <property type="entry name" value="PRK07857.1"/>
    <property type="match status" value="1"/>
</dbReference>
<dbReference type="PROSITE" id="PS51168">
    <property type="entry name" value="CHORISMATE_MUT_2"/>
    <property type="match status" value="1"/>
</dbReference>
<dbReference type="InterPro" id="IPR010958">
    <property type="entry name" value="Chorismate_mutase_highGC-bac"/>
</dbReference>
<dbReference type="Pfam" id="PF01817">
    <property type="entry name" value="CM_2"/>
    <property type="match status" value="1"/>
</dbReference>
<dbReference type="EC" id="5.4.99.5" evidence="3"/>
<dbReference type="GO" id="GO:0046417">
    <property type="term" value="P:chorismate metabolic process"/>
    <property type="evidence" value="ECO:0007669"/>
    <property type="project" value="InterPro"/>
</dbReference>
<sequence length="91" mass="9918">MQQTESTAPADVSALRADLDVVDAEIRALVERRRELSREIQRIRQSAGGTRTDLAREMSVISPYAEVYGRQGTAIAMALLEICRGTGAAAR</sequence>
<gene>
    <name evidence="3" type="ORF">G3I53_13430</name>
</gene>
<organism evidence="3">
    <name type="scientific">Streptomyces sp. SID14436</name>
    <dbReference type="NCBI Taxonomy" id="2706070"/>
    <lineage>
        <taxon>Bacteria</taxon>
        <taxon>Bacillati</taxon>
        <taxon>Actinomycetota</taxon>
        <taxon>Actinomycetes</taxon>
        <taxon>Kitasatosporales</taxon>
        <taxon>Streptomycetaceae</taxon>
        <taxon>Streptomyces</taxon>
    </lineage>
</organism>
<evidence type="ECO:0000256" key="1">
    <source>
        <dbReference type="SAM" id="Coils"/>
    </source>
</evidence>
<proteinExistence type="predicted"/>
<reference evidence="3" key="1">
    <citation type="submission" date="2020-01" db="EMBL/GenBank/DDBJ databases">
        <title>Insect and environment-associated Actinomycetes.</title>
        <authorList>
            <person name="Currrie C."/>
            <person name="Chevrette M."/>
            <person name="Carlson C."/>
            <person name="Stubbendieck R."/>
            <person name="Wendt-Pienkowski E."/>
        </authorList>
    </citation>
    <scope>NUCLEOTIDE SEQUENCE</scope>
    <source>
        <strain evidence="3">SID14436</strain>
    </source>
</reference>
<dbReference type="InterPro" id="IPR036979">
    <property type="entry name" value="CM_dom_sf"/>
</dbReference>
<accession>A0A6G3QU33</accession>
<name>A0A6G3QU33_9ACTN</name>
<evidence type="ECO:0000259" key="2">
    <source>
        <dbReference type="PROSITE" id="PS51168"/>
    </source>
</evidence>
<dbReference type="EMBL" id="JAAGMD010000388">
    <property type="protein sequence ID" value="NEA87018.1"/>
    <property type="molecule type" value="Genomic_DNA"/>
</dbReference>
<keyword evidence="1" id="KW-0175">Coiled coil</keyword>
<dbReference type="RefSeq" id="WP_164339242.1">
    <property type="nucleotide sequence ID" value="NZ_JAAGMD010000388.1"/>
</dbReference>
<dbReference type="NCBIfam" id="TIGR01808">
    <property type="entry name" value="CM_M_hiGC-arch"/>
    <property type="match status" value="1"/>
</dbReference>
<protein>
    <submittedName>
        <fullName evidence="3">Chorismate mutase</fullName>
        <ecNumber evidence="3">5.4.99.5</ecNumber>
    </submittedName>
</protein>
<dbReference type="Gene3D" id="1.20.59.10">
    <property type="entry name" value="Chorismate mutase"/>
    <property type="match status" value="1"/>
</dbReference>
<dbReference type="InterPro" id="IPR036263">
    <property type="entry name" value="Chorismate_II_sf"/>
</dbReference>
<keyword evidence="3" id="KW-0413">Isomerase</keyword>